<dbReference type="SMART" id="SM00020">
    <property type="entry name" value="Tryp_SPc"/>
    <property type="match status" value="1"/>
</dbReference>
<dbReference type="CDD" id="cd00190">
    <property type="entry name" value="Tryp_SPc"/>
    <property type="match status" value="1"/>
</dbReference>
<dbReference type="PANTHER" id="PTHR24276:SF97">
    <property type="entry name" value="GH13245P2-RELATED"/>
    <property type="match status" value="1"/>
</dbReference>
<feature type="domain" description="Peptidase S1" evidence="14">
    <location>
        <begin position="44"/>
        <end position="273"/>
    </location>
</feature>
<dbReference type="GO" id="GO:0004252">
    <property type="term" value="F:serine-type endopeptidase activity"/>
    <property type="evidence" value="ECO:0007669"/>
    <property type="project" value="UniProtKB-EC"/>
</dbReference>
<dbReference type="Gene3D" id="2.40.10.10">
    <property type="entry name" value="Trypsin-like serine proteases"/>
    <property type="match status" value="1"/>
</dbReference>
<dbReference type="SUPFAM" id="SSF50494">
    <property type="entry name" value="Trypsin-like serine proteases"/>
    <property type="match status" value="1"/>
</dbReference>
<dbReference type="MEROPS" id="S01.A54"/>
<dbReference type="FunFam" id="2.40.10.10:FF:000036">
    <property type="entry name" value="Trypsin beta"/>
    <property type="match status" value="1"/>
</dbReference>
<dbReference type="InterPro" id="IPR009003">
    <property type="entry name" value="Peptidase_S1_PA"/>
</dbReference>
<comment type="catalytic activity">
    <reaction evidence="10">
        <text>Preferential cleavage: Arg-|-Xaa, Lys-|-Xaa.</text>
        <dbReference type="EC" id="3.4.21.4"/>
    </reaction>
</comment>
<dbReference type="InterPro" id="IPR001254">
    <property type="entry name" value="Trypsin_dom"/>
</dbReference>
<evidence type="ECO:0000259" key="14">
    <source>
        <dbReference type="PROSITE" id="PS50240"/>
    </source>
</evidence>
<keyword evidence="8" id="KW-0865">Zymogen</keyword>
<evidence type="ECO:0000256" key="5">
    <source>
        <dbReference type="ARBA" id="ARBA00022757"/>
    </source>
</evidence>
<dbReference type="InterPro" id="IPR043504">
    <property type="entry name" value="Peptidase_S1_PA_chymotrypsin"/>
</dbReference>
<keyword evidence="6 12" id="KW-0378">Hydrolase</keyword>
<dbReference type="InParanoid" id="B4LFU9"/>
<keyword evidence="9" id="KW-1015">Disulfide bond</keyword>
<dbReference type="InterPro" id="IPR001314">
    <property type="entry name" value="Peptidase_S1A"/>
</dbReference>
<dbReference type="PANTHER" id="PTHR24276">
    <property type="entry name" value="POLYSERASE-RELATED"/>
    <property type="match status" value="1"/>
</dbReference>
<name>B4LFU9_DROVI</name>
<gene>
    <name evidence="15" type="primary">Dvir\GJ12182</name>
    <name evidence="15" type="ORF">Dvir_GJ12182</name>
</gene>
<evidence type="ECO:0000256" key="1">
    <source>
        <dbReference type="ARBA" id="ARBA00004239"/>
    </source>
</evidence>
<dbReference type="AlphaFoldDB" id="B4LFU9"/>
<evidence type="ECO:0000256" key="9">
    <source>
        <dbReference type="ARBA" id="ARBA00023157"/>
    </source>
</evidence>
<dbReference type="GO" id="GO:0006508">
    <property type="term" value="P:proteolysis"/>
    <property type="evidence" value="ECO:0007669"/>
    <property type="project" value="UniProtKB-KW"/>
</dbReference>
<dbReference type="KEGG" id="dvi:6622159"/>
<dbReference type="HOGENOM" id="CLU_006842_7_1_1"/>
<evidence type="ECO:0000256" key="12">
    <source>
        <dbReference type="RuleBase" id="RU363034"/>
    </source>
</evidence>
<keyword evidence="4 13" id="KW-0732">Signal</keyword>
<protein>
    <recommendedName>
        <fullName evidence="11">trypsin</fullName>
        <ecNumber evidence="11">3.4.21.4</ecNumber>
    </recommendedName>
</protein>
<evidence type="ECO:0000313" key="15">
    <source>
        <dbReference type="EMBL" id="EDW69326.2"/>
    </source>
</evidence>
<dbReference type="EC" id="3.4.21.4" evidence="11"/>
<evidence type="ECO:0000256" key="10">
    <source>
        <dbReference type="ARBA" id="ARBA00036320"/>
    </source>
</evidence>
<evidence type="ECO:0000256" key="11">
    <source>
        <dbReference type="ARBA" id="ARBA00038868"/>
    </source>
</evidence>
<evidence type="ECO:0000256" key="4">
    <source>
        <dbReference type="ARBA" id="ARBA00022729"/>
    </source>
</evidence>
<evidence type="ECO:0000313" key="16">
    <source>
        <dbReference type="Proteomes" id="UP000008792"/>
    </source>
</evidence>
<dbReference type="STRING" id="7244.B4LFU9"/>
<evidence type="ECO:0000256" key="13">
    <source>
        <dbReference type="SAM" id="SignalP"/>
    </source>
</evidence>
<dbReference type="SMR" id="B4LFU9"/>
<comment type="subcellular location">
    <subcellularLocation>
        <location evidence="1">Secreted</location>
        <location evidence="1">Extracellular space</location>
    </subcellularLocation>
</comment>
<proteinExistence type="inferred from homology"/>
<dbReference type="OrthoDB" id="10051896at2759"/>
<dbReference type="InterPro" id="IPR033116">
    <property type="entry name" value="TRYPSIN_SER"/>
</dbReference>
<dbReference type="GO" id="GO:0007586">
    <property type="term" value="P:digestion"/>
    <property type="evidence" value="ECO:0007669"/>
    <property type="project" value="UniProtKB-KW"/>
</dbReference>
<feature type="chain" id="PRO_5006457160" description="trypsin" evidence="13">
    <location>
        <begin position="36"/>
        <end position="277"/>
    </location>
</feature>
<evidence type="ECO:0000256" key="7">
    <source>
        <dbReference type="ARBA" id="ARBA00022825"/>
    </source>
</evidence>
<comment type="similarity">
    <text evidence="2">Belongs to the peptidase S1 family.</text>
</comment>
<keyword evidence="16" id="KW-1185">Reference proteome</keyword>
<evidence type="ECO:0000256" key="6">
    <source>
        <dbReference type="ARBA" id="ARBA00022801"/>
    </source>
</evidence>
<dbReference type="PROSITE" id="PS00134">
    <property type="entry name" value="TRYPSIN_HIS"/>
    <property type="match status" value="1"/>
</dbReference>
<dbReference type="InterPro" id="IPR050430">
    <property type="entry name" value="Peptidase_S1"/>
</dbReference>
<feature type="signal peptide" evidence="13">
    <location>
        <begin position="1"/>
        <end position="35"/>
    </location>
</feature>
<sequence length="277" mass="30504">MLRAVDYIRARSWCFRKMWLKLLIWLTALIQLLAGAPSELLGKIFGGETASIADYPFLVNIRRGKQFRCGGALISPRCVLTAAHCLERRHQQVHDLFVHAQQQCLDDPTPETHLRQAWFAWVPPKYQPGRSLDADLAVIILRQPFDKSANASTVPVDFNDLPEGANLTVIGWGMTSNEDHNWNQCLQATNVSLVPQCDCVQQMGKYLPVTNNMFCALGANSTDACAGDSGGPLLHAGRSAGIVSWGYGCGSGLPGVNTRLSSSAMTWFLKSFLEQHC</sequence>
<reference evidence="15 16" key="1">
    <citation type="journal article" date="2007" name="Nature">
        <title>Evolution of genes and genomes on the Drosophila phylogeny.</title>
        <authorList>
            <consortium name="Drosophila 12 Genomes Consortium"/>
            <person name="Clark A.G."/>
            <person name="Eisen M.B."/>
            <person name="Smith D.R."/>
            <person name="Bergman C.M."/>
            <person name="Oliver B."/>
            <person name="Markow T.A."/>
            <person name="Kaufman T.C."/>
            <person name="Kellis M."/>
            <person name="Gelbart W."/>
            <person name="Iyer V.N."/>
            <person name="Pollard D.A."/>
            <person name="Sackton T.B."/>
            <person name="Larracuente A.M."/>
            <person name="Singh N.D."/>
            <person name="Abad J.P."/>
            <person name="Abt D.N."/>
            <person name="Adryan B."/>
            <person name="Aguade M."/>
            <person name="Akashi H."/>
            <person name="Anderson W.W."/>
            <person name="Aquadro C.F."/>
            <person name="Ardell D.H."/>
            <person name="Arguello R."/>
            <person name="Artieri C.G."/>
            <person name="Barbash D.A."/>
            <person name="Barker D."/>
            <person name="Barsanti P."/>
            <person name="Batterham P."/>
            <person name="Batzoglou S."/>
            <person name="Begun D."/>
            <person name="Bhutkar A."/>
            <person name="Blanco E."/>
            <person name="Bosak S.A."/>
            <person name="Bradley R.K."/>
            <person name="Brand A.D."/>
            <person name="Brent M.R."/>
            <person name="Brooks A.N."/>
            <person name="Brown R.H."/>
            <person name="Butlin R.K."/>
            <person name="Caggese C."/>
            <person name="Calvi B.R."/>
            <person name="Bernardo de Carvalho A."/>
            <person name="Caspi A."/>
            <person name="Castrezana S."/>
            <person name="Celniker S.E."/>
            <person name="Chang J.L."/>
            <person name="Chapple C."/>
            <person name="Chatterji S."/>
            <person name="Chinwalla A."/>
            <person name="Civetta A."/>
            <person name="Clifton S.W."/>
            <person name="Comeron J.M."/>
            <person name="Costello J.C."/>
            <person name="Coyne J.A."/>
            <person name="Daub J."/>
            <person name="David R.G."/>
            <person name="Delcher A.L."/>
            <person name="Delehaunty K."/>
            <person name="Do C.B."/>
            <person name="Ebling H."/>
            <person name="Edwards K."/>
            <person name="Eickbush T."/>
            <person name="Evans J.D."/>
            <person name="Filipski A."/>
            <person name="Findeiss S."/>
            <person name="Freyhult E."/>
            <person name="Fulton L."/>
            <person name="Fulton R."/>
            <person name="Garcia A.C."/>
            <person name="Gardiner A."/>
            <person name="Garfield D.A."/>
            <person name="Garvin B.E."/>
            <person name="Gibson G."/>
            <person name="Gilbert D."/>
            <person name="Gnerre S."/>
            <person name="Godfrey J."/>
            <person name="Good R."/>
            <person name="Gotea V."/>
            <person name="Gravely B."/>
            <person name="Greenberg A.J."/>
            <person name="Griffiths-Jones S."/>
            <person name="Gross S."/>
            <person name="Guigo R."/>
            <person name="Gustafson E.A."/>
            <person name="Haerty W."/>
            <person name="Hahn M.W."/>
            <person name="Halligan D.L."/>
            <person name="Halpern A.L."/>
            <person name="Halter G.M."/>
            <person name="Han M.V."/>
            <person name="Heger A."/>
            <person name="Hillier L."/>
            <person name="Hinrichs A.S."/>
            <person name="Holmes I."/>
            <person name="Hoskins R.A."/>
            <person name="Hubisz M.J."/>
            <person name="Hultmark D."/>
            <person name="Huntley M.A."/>
            <person name="Jaffe D.B."/>
            <person name="Jagadeeshan S."/>
            <person name="Jeck W.R."/>
            <person name="Johnson J."/>
            <person name="Jones C.D."/>
            <person name="Jordan W.C."/>
            <person name="Karpen G.H."/>
            <person name="Kataoka E."/>
            <person name="Keightley P.D."/>
            <person name="Kheradpour P."/>
            <person name="Kirkness E.F."/>
            <person name="Koerich L.B."/>
            <person name="Kristiansen K."/>
            <person name="Kudrna D."/>
            <person name="Kulathinal R.J."/>
            <person name="Kumar S."/>
            <person name="Kwok R."/>
            <person name="Lander E."/>
            <person name="Langley C.H."/>
            <person name="Lapoint R."/>
            <person name="Lazzaro B.P."/>
            <person name="Lee S.J."/>
            <person name="Levesque L."/>
            <person name="Li R."/>
            <person name="Lin C.F."/>
            <person name="Lin M.F."/>
            <person name="Lindblad-Toh K."/>
            <person name="Llopart A."/>
            <person name="Long M."/>
            <person name="Low L."/>
            <person name="Lozovsky E."/>
            <person name="Lu J."/>
            <person name="Luo M."/>
            <person name="Machado C.A."/>
            <person name="Makalowski W."/>
            <person name="Marzo M."/>
            <person name="Matsuda M."/>
            <person name="Matzkin L."/>
            <person name="McAllister B."/>
            <person name="McBride C.S."/>
            <person name="McKernan B."/>
            <person name="McKernan K."/>
            <person name="Mendez-Lago M."/>
            <person name="Minx P."/>
            <person name="Mollenhauer M.U."/>
            <person name="Montooth K."/>
            <person name="Mount S.M."/>
            <person name="Mu X."/>
            <person name="Myers E."/>
            <person name="Negre B."/>
            <person name="Newfeld S."/>
            <person name="Nielsen R."/>
            <person name="Noor M.A."/>
            <person name="O'Grady P."/>
            <person name="Pachter L."/>
            <person name="Papaceit M."/>
            <person name="Parisi M.J."/>
            <person name="Parisi M."/>
            <person name="Parts L."/>
            <person name="Pedersen J.S."/>
            <person name="Pesole G."/>
            <person name="Phillippy A.M."/>
            <person name="Ponting C.P."/>
            <person name="Pop M."/>
            <person name="Porcelli D."/>
            <person name="Powell J.R."/>
            <person name="Prohaska S."/>
            <person name="Pruitt K."/>
            <person name="Puig M."/>
            <person name="Quesneville H."/>
            <person name="Ram K.R."/>
            <person name="Rand D."/>
            <person name="Rasmussen M.D."/>
            <person name="Reed L.K."/>
            <person name="Reenan R."/>
            <person name="Reily A."/>
            <person name="Remington K.A."/>
            <person name="Rieger T.T."/>
            <person name="Ritchie M.G."/>
            <person name="Robin C."/>
            <person name="Rogers Y.H."/>
            <person name="Rohde C."/>
            <person name="Rozas J."/>
            <person name="Rubenfield M.J."/>
            <person name="Ruiz A."/>
            <person name="Russo S."/>
            <person name="Salzberg S.L."/>
            <person name="Sanchez-Gracia A."/>
            <person name="Saranga D.J."/>
            <person name="Sato H."/>
            <person name="Schaeffer S.W."/>
            <person name="Schatz M.C."/>
            <person name="Schlenke T."/>
            <person name="Schwartz R."/>
            <person name="Segarra C."/>
            <person name="Singh R.S."/>
            <person name="Sirot L."/>
            <person name="Sirota M."/>
            <person name="Sisneros N.B."/>
            <person name="Smith C.D."/>
            <person name="Smith T.F."/>
            <person name="Spieth J."/>
            <person name="Stage D.E."/>
            <person name="Stark A."/>
            <person name="Stephan W."/>
            <person name="Strausberg R.L."/>
            <person name="Strempel S."/>
            <person name="Sturgill D."/>
            <person name="Sutton G."/>
            <person name="Sutton G.G."/>
            <person name="Tao W."/>
            <person name="Teichmann S."/>
            <person name="Tobari Y.N."/>
            <person name="Tomimura Y."/>
            <person name="Tsolas J.M."/>
            <person name="Valente V.L."/>
            <person name="Venter E."/>
            <person name="Venter J.C."/>
            <person name="Vicario S."/>
            <person name="Vieira F.G."/>
            <person name="Vilella A.J."/>
            <person name="Villasante A."/>
            <person name="Walenz B."/>
            <person name="Wang J."/>
            <person name="Wasserman M."/>
            <person name="Watts T."/>
            <person name="Wilson D."/>
            <person name="Wilson R.K."/>
            <person name="Wing R.A."/>
            <person name="Wolfner M.F."/>
            <person name="Wong A."/>
            <person name="Wong G.K."/>
            <person name="Wu C.I."/>
            <person name="Wu G."/>
            <person name="Yamamoto D."/>
            <person name="Yang H.P."/>
            <person name="Yang S.P."/>
            <person name="Yorke J.A."/>
            <person name="Yoshida K."/>
            <person name="Zdobnov E."/>
            <person name="Zhang P."/>
            <person name="Zhang Y."/>
            <person name="Zimin A.V."/>
            <person name="Baldwin J."/>
            <person name="Abdouelleil A."/>
            <person name="Abdulkadir J."/>
            <person name="Abebe A."/>
            <person name="Abera B."/>
            <person name="Abreu J."/>
            <person name="Acer S.C."/>
            <person name="Aftuck L."/>
            <person name="Alexander A."/>
            <person name="An P."/>
            <person name="Anderson E."/>
            <person name="Anderson S."/>
            <person name="Arachi H."/>
            <person name="Azer M."/>
            <person name="Bachantsang P."/>
            <person name="Barry A."/>
            <person name="Bayul T."/>
            <person name="Berlin A."/>
            <person name="Bessette D."/>
            <person name="Bloom T."/>
            <person name="Blye J."/>
            <person name="Boguslavskiy L."/>
            <person name="Bonnet C."/>
            <person name="Boukhgalter B."/>
            <person name="Bourzgui I."/>
            <person name="Brown A."/>
            <person name="Cahill P."/>
            <person name="Channer S."/>
            <person name="Cheshatsang Y."/>
            <person name="Chuda L."/>
            <person name="Citroen M."/>
            <person name="Collymore A."/>
            <person name="Cooke P."/>
            <person name="Costello M."/>
            <person name="D'Aco K."/>
            <person name="Daza R."/>
            <person name="De Haan G."/>
            <person name="DeGray S."/>
            <person name="DeMaso C."/>
            <person name="Dhargay N."/>
            <person name="Dooley K."/>
            <person name="Dooley E."/>
            <person name="Doricent M."/>
            <person name="Dorje P."/>
            <person name="Dorjee K."/>
            <person name="Dupes A."/>
            <person name="Elong R."/>
            <person name="Falk J."/>
            <person name="Farina A."/>
            <person name="Faro S."/>
            <person name="Ferguson D."/>
            <person name="Fisher S."/>
            <person name="Foley C.D."/>
            <person name="Franke A."/>
            <person name="Friedrich D."/>
            <person name="Gadbois L."/>
            <person name="Gearin G."/>
            <person name="Gearin C.R."/>
            <person name="Giannoukos G."/>
            <person name="Goode T."/>
            <person name="Graham J."/>
            <person name="Grandbois E."/>
            <person name="Grewal S."/>
            <person name="Gyaltsen K."/>
            <person name="Hafez N."/>
            <person name="Hagos B."/>
            <person name="Hall J."/>
            <person name="Henson C."/>
            <person name="Hollinger A."/>
            <person name="Honan T."/>
            <person name="Huard M.D."/>
            <person name="Hughes L."/>
            <person name="Hurhula B."/>
            <person name="Husby M.E."/>
            <person name="Kamat A."/>
            <person name="Kanga B."/>
            <person name="Kashin S."/>
            <person name="Khazanovich D."/>
            <person name="Kisner P."/>
            <person name="Lance K."/>
            <person name="Lara M."/>
            <person name="Lee W."/>
            <person name="Lennon N."/>
            <person name="Letendre F."/>
            <person name="LeVine R."/>
            <person name="Lipovsky A."/>
            <person name="Liu X."/>
            <person name="Liu J."/>
            <person name="Liu S."/>
            <person name="Lokyitsang T."/>
            <person name="Lokyitsang Y."/>
            <person name="Lubonja R."/>
            <person name="Lui A."/>
            <person name="MacDonald P."/>
            <person name="Magnisalis V."/>
            <person name="Maru K."/>
            <person name="Matthews C."/>
            <person name="McCusker W."/>
            <person name="McDonough S."/>
            <person name="Mehta T."/>
            <person name="Meldrim J."/>
            <person name="Meneus L."/>
            <person name="Mihai O."/>
            <person name="Mihalev A."/>
            <person name="Mihova T."/>
            <person name="Mittelman R."/>
            <person name="Mlenga V."/>
            <person name="Montmayeur A."/>
            <person name="Mulrain L."/>
            <person name="Navidi A."/>
            <person name="Naylor J."/>
            <person name="Negash T."/>
            <person name="Nguyen T."/>
            <person name="Nguyen N."/>
            <person name="Nicol R."/>
            <person name="Norbu C."/>
            <person name="Norbu N."/>
            <person name="Novod N."/>
            <person name="O'Neill B."/>
            <person name="Osman S."/>
            <person name="Markiewicz E."/>
            <person name="Oyono O.L."/>
            <person name="Patti C."/>
            <person name="Phunkhang P."/>
            <person name="Pierre F."/>
            <person name="Priest M."/>
            <person name="Raghuraman S."/>
            <person name="Rege F."/>
            <person name="Reyes R."/>
            <person name="Rise C."/>
            <person name="Rogov P."/>
            <person name="Ross K."/>
            <person name="Ryan E."/>
            <person name="Settipalli S."/>
            <person name="Shea T."/>
            <person name="Sherpa N."/>
            <person name="Shi L."/>
            <person name="Shih D."/>
            <person name="Sparrow T."/>
            <person name="Spaulding J."/>
            <person name="Stalker J."/>
            <person name="Stange-Thomann N."/>
            <person name="Stavropoulos S."/>
            <person name="Stone C."/>
            <person name="Strader C."/>
            <person name="Tesfaye S."/>
            <person name="Thomson T."/>
            <person name="Thoulutsang Y."/>
            <person name="Thoulutsang D."/>
            <person name="Topham K."/>
            <person name="Topping I."/>
            <person name="Tsamla T."/>
            <person name="Vassiliev H."/>
            <person name="Vo A."/>
            <person name="Wangchuk T."/>
            <person name="Wangdi T."/>
            <person name="Weiand M."/>
            <person name="Wilkinson J."/>
            <person name="Wilson A."/>
            <person name="Yadav S."/>
            <person name="Young G."/>
            <person name="Yu Q."/>
            <person name="Zembek L."/>
            <person name="Zhong D."/>
            <person name="Zimmer A."/>
            <person name="Zwirko Z."/>
            <person name="Jaffe D.B."/>
            <person name="Alvarez P."/>
            <person name="Brockman W."/>
            <person name="Butler J."/>
            <person name="Chin C."/>
            <person name="Gnerre S."/>
            <person name="Grabherr M."/>
            <person name="Kleber M."/>
            <person name="Mauceli E."/>
            <person name="MacCallum I."/>
        </authorList>
    </citation>
    <scope>NUCLEOTIDE SEQUENCE [LARGE SCALE GENOMIC DNA]</scope>
    <source>
        <strain evidence="16">Tucson 15010-1051.87</strain>
    </source>
</reference>
<dbReference type="eggNOG" id="KOG3627">
    <property type="taxonomic scope" value="Eukaryota"/>
</dbReference>
<dbReference type="GO" id="GO:0005576">
    <property type="term" value="C:extracellular region"/>
    <property type="evidence" value="ECO:0007669"/>
    <property type="project" value="UniProtKB-SubCell"/>
</dbReference>
<dbReference type="InterPro" id="IPR018114">
    <property type="entry name" value="TRYPSIN_HIS"/>
</dbReference>
<keyword evidence="3 12" id="KW-0645">Protease</keyword>
<dbReference type="EMBL" id="CH940647">
    <property type="protein sequence ID" value="EDW69326.2"/>
    <property type="molecule type" value="Genomic_DNA"/>
</dbReference>
<dbReference type="Pfam" id="PF00089">
    <property type="entry name" value="Trypsin"/>
    <property type="match status" value="1"/>
</dbReference>
<evidence type="ECO:0000256" key="8">
    <source>
        <dbReference type="ARBA" id="ARBA00023145"/>
    </source>
</evidence>
<evidence type="ECO:0000256" key="2">
    <source>
        <dbReference type="ARBA" id="ARBA00007664"/>
    </source>
</evidence>
<dbReference type="PRINTS" id="PR00722">
    <property type="entry name" value="CHYMOTRYPSIN"/>
</dbReference>
<organism evidence="15 16">
    <name type="scientific">Drosophila virilis</name>
    <name type="common">Fruit fly</name>
    <dbReference type="NCBI Taxonomy" id="7244"/>
    <lineage>
        <taxon>Eukaryota</taxon>
        <taxon>Metazoa</taxon>
        <taxon>Ecdysozoa</taxon>
        <taxon>Arthropoda</taxon>
        <taxon>Hexapoda</taxon>
        <taxon>Insecta</taxon>
        <taxon>Pterygota</taxon>
        <taxon>Neoptera</taxon>
        <taxon>Endopterygota</taxon>
        <taxon>Diptera</taxon>
        <taxon>Brachycera</taxon>
        <taxon>Muscomorpha</taxon>
        <taxon>Ephydroidea</taxon>
        <taxon>Drosophilidae</taxon>
        <taxon>Drosophila</taxon>
    </lineage>
</organism>
<keyword evidence="5" id="KW-0222">Digestion</keyword>
<dbReference type="PROSITE" id="PS00135">
    <property type="entry name" value="TRYPSIN_SER"/>
    <property type="match status" value="1"/>
</dbReference>
<dbReference type="Proteomes" id="UP000008792">
    <property type="component" value="Unassembled WGS sequence"/>
</dbReference>
<dbReference type="PROSITE" id="PS50240">
    <property type="entry name" value="TRYPSIN_DOM"/>
    <property type="match status" value="1"/>
</dbReference>
<evidence type="ECO:0000256" key="3">
    <source>
        <dbReference type="ARBA" id="ARBA00022670"/>
    </source>
</evidence>
<keyword evidence="7 12" id="KW-0720">Serine protease</keyword>
<accession>B4LFU9</accession>